<dbReference type="Proteomes" id="UP001386955">
    <property type="component" value="Unassembled WGS sequence"/>
</dbReference>
<evidence type="ECO:0000256" key="1">
    <source>
        <dbReference type="SAM" id="Phobius"/>
    </source>
</evidence>
<reference evidence="2 3" key="1">
    <citation type="submission" date="2024-01" db="EMBL/GenBank/DDBJ databases">
        <title>The genomes of 5 underutilized Papilionoideae crops provide insights into root nodulation and disease resistanc.</title>
        <authorList>
            <person name="Jiang F."/>
        </authorList>
    </citation>
    <scope>NUCLEOTIDE SEQUENCE [LARGE SCALE GENOMIC DNA]</scope>
    <source>
        <strain evidence="2">DUOXIRENSHENG_FW03</strain>
        <tissue evidence="2">Leaves</tissue>
    </source>
</reference>
<comment type="caution">
    <text evidence="2">The sequence shown here is derived from an EMBL/GenBank/DDBJ whole genome shotgun (WGS) entry which is preliminary data.</text>
</comment>
<feature type="transmembrane region" description="Helical" evidence="1">
    <location>
        <begin position="32"/>
        <end position="55"/>
    </location>
</feature>
<keyword evidence="3" id="KW-1185">Reference proteome</keyword>
<sequence length="88" mass="10357">MALGTYTGRLCSPSSSRVTTAPLEQLRPFPRIFFFSEVHLSLPFLLSAFIAFNIFSRRLRNPNPVRDSAPRQCQRWWRTIKHRFIFSI</sequence>
<accession>A0AAN9XL47</accession>
<name>A0AAN9XL47_PSOTE</name>
<evidence type="ECO:0000313" key="2">
    <source>
        <dbReference type="EMBL" id="KAK7396510.1"/>
    </source>
</evidence>
<gene>
    <name evidence="2" type="ORF">VNO78_17564</name>
</gene>
<dbReference type="EMBL" id="JAYMYS010000004">
    <property type="protein sequence ID" value="KAK7396510.1"/>
    <property type="molecule type" value="Genomic_DNA"/>
</dbReference>
<keyword evidence="1" id="KW-1133">Transmembrane helix</keyword>
<dbReference type="AlphaFoldDB" id="A0AAN9XL47"/>
<keyword evidence="1" id="KW-0812">Transmembrane</keyword>
<protein>
    <submittedName>
        <fullName evidence="2">Uncharacterized protein</fullName>
    </submittedName>
</protein>
<evidence type="ECO:0000313" key="3">
    <source>
        <dbReference type="Proteomes" id="UP001386955"/>
    </source>
</evidence>
<proteinExistence type="predicted"/>
<keyword evidence="1" id="KW-0472">Membrane</keyword>
<organism evidence="2 3">
    <name type="scientific">Psophocarpus tetragonolobus</name>
    <name type="common">Winged bean</name>
    <name type="synonym">Dolichos tetragonolobus</name>
    <dbReference type="NCBI Taxonomy" id="3891"/>
    <lineage>
        <taxon>Eukaryota</taxon>
        <taxon>Viridiplantae</taxon>
        <taxon>Streptophyta</taxon>
        <taxon>Embryophyta</taxon>
        <taxon>Tracheophyta</taxon>
        <taxon>Spermatophyta</taxon>
        <taxon>Magnoliopsida</taxon>
        <taxon>eudicotyledons</taxon>
        <taxon>Gunneridae</taxon>
        <taxon>Pentapetalae</taxon>
        <taxon>rosids</taxon>
        <taxon>fabids</taxon>
        <taxon>Fabales</taxon>
        <taxon>Fabaceae</taxon>
        <taxon>Papilionoideae</taxon>
        <taxon>50 kb inversion clade</taxon>
        <taxon>NPAAA clade</taxon>
        <taxon>indigoferoid/millettioid clade</taxon>
        <taxon>Phaseoleae</taxon>
        <taxon>Psophocarpus</taxon>
    </lineage>
</organism>